<dbReference type="Proteomes" id="UP001589627">
    <property type="component" value="Unassembled WGS sequence"/>
</dbReference>
<keyword evidence="2" id="KW-1185">Reference proteome</keyword>
<dbReference type="EMBL" id="JBHLZP010000663">
    <property type="protein sequence ID" value="MFB9839214.1"/>
    <property type="molecule type" value="Genomic_DNA"/>
</dbReference>
<dbReference type="RefSeq" id="WP_378212295.1">
    <property type="nucleotide sequence ID" value="NZ_JBHLZP010000663.1"/>
</dbReference>
<accession>A0ABV5YVY5</accession>
<gene>
    <name evidence="1" type="ORF">ACFFNX_44435</name>
</gene>
<organism evidence="1 2">
    <name type="scientific">Actinoallomurus acaciae</name>
    <dbReference type="NCBI Taxonomy" id="502577"/>
    <lineage>
        <taxon>Bacteria</taxon>
        <taxon>Bacillati</taxon>
        <taxon>Actinomycetota</taxon>
        <taxon>Actinomycetes</taxon>
        <taxon>Streptosporangiales</taxon>
        <taxon>Thermomonosporaceae</taxon>
        <taxon>Actinoallomurus</taxon>
    </lineage>
</organism>
<comment type="caution">
    <text evidence="1">The sequence shown here is derived from an EMBL/GenBank/DDBJ whole genome shotgun (WGS) entry which is preliminary data.</text>
</comment>
<evidence type="ECO:0000313" key="1">
    <source>
        <dbReference type="EMBL" id="MFB9839214.1"/>
    </source>
</evidence>
<evidence type="ECO:0000313" key="2">
    <source>
        <dbReference type="Proteomes" id="UP001589627"/>
    </source>
</evidence>
<name>A0ABV5YVY5_9ACTN</name>
<reference evidence="1 2" key="1">
    <citation type="submission" date="2024-09" db="EMBL/GenBank/DDBJ databases">
        <authorList>
            <person name="Sun Q."/>
            <person name="Mori K."/>
        </authorList>
    </citation>
    <scope>NUCLEOTIDE SEQUENCE [LARGE SCALE GENOMIC DNA]</scope>
    <source>
        <strain evidence="1 2">TBRC 0563</strain>
    </source>
</reference>
<proteinExistence type="predicted"/>
<sequence>MRGRPSAFSRAVVQEHALLDTVEQPTQALLEVGVAALANPPLSTSSRRYG</sequence>
<protein>
    <submittedName>
        <fullName evidence="1">Uncharacterized protein</fullName>
    </submittedName>
</protein>